<dbReference type="EMBL" id="FOBB01000002">
    <property type="protein sequence ID" value="SEL52823.1"/>
    <property type="molecule type" value="Genomic_DNA"/>
</dbReference>
<evidence type="ECO:0000313" key="2">
    <source>
        <dbReference type="EMBL" id="SEL52823.1"/>
    </source>
</evidence>
<dbReference type="PANTHER" id="PTHR34406:SF1">
    <property type="entry name" value="PROTEIN YCEI"/>
    <property type="match status" value="1"/>
</dbReference>
<reference evidence="2 3" key="1">
    <citation type="submission" date="2016-10" db="EMBL/GenBank/DDBJ databases">
        <authorList>
            <person name="de Groot N.N."/>
        </authorList>
    </citation>
    <scope>NUCLEOTIDE SEQUENCE [LARGE SCALE GENOMIC DNA]</scope>
    <source>
        <strain evidence="2 3">DSM 21039</strain>
    </source>
</reference>
<protein>
    <submittedName>
        <fullName evidence="2">Polyisoprenoid-binding protein YceI</fullName>
    </submittedName>
</protein>
<dbReference type="STRING" id="573321.SAMN04488505_102475"/>
<dbReference type="InterPro" id="IPR007372">
    <property type="entry name" value="Lipid/polyisoprenoid-bd_YceI"/>
</dbReference>
<dbReference type="Pfam" id="PF04264">
    <property type="entry name" value="YceI"/>
    <property type="match status" value="1"/>
</dbReference>
<dbReference type="InterPro" id="IPR036761">
    <property type="entry name" value="TTHA0802/YceI-like_sf"/>
</dbReference>
<gene>
    <name evidence="2" type="ORF">SAMN04488505_102475</name>
</gene>
<dbReference type="OrthoDB" id="9811006at2"/>
<sequence>MKASNWTVDMNHSAIRFKVRHLALSNVAGVFRSFKGQVLSNNEDFEDAKVTFEIETGSIDTNNPERDKHLKSPDFLDTEHFPLMKFSGVIKAGDTLLGDLTIRNTTKPVQLALEYGGTGKGRFGDVRAGFEVSGNINRKDYGLTWNLLTEVGSLVVGEEIKLQFDVELIKSGEDTGL</sequence>
<dbReference type="SMART" id="SM00867">
    <property type="entry name" value="YceI"/>
    <property type="match status" value="1"/>
</dbReference>
<dbReference type="SUPFAM" id="SSF101874">
    <property type="entry name" value="YceI-like"/>
    <property type="match status" value="1"/>
</dbReference>
<dbReference type="Gene3D" id="2.40.128.110">
    <property type="entry name" value="Lipid/polyisoprenoid-binding, YceI-like"/>
    <property type="match status" value="1"/>
</dbReference>
<feature type="domain" description="Lipid/polyisoprenoid-binding YceI-like" evidence="1">
    <location>
        <begin position="5"/>
        <end position="169"/>
    </location>
</feature>
<organism evidence="2 3">
    <name type="scientific">Chitinophaga rupis</name>
    <dbReference type="NCBI Taxonomy" id="573321"/>
    <lineage>
        <taxon>Bacteria</taxon>
        <taxon>Pseudomonadati</taxon>
        <taxon>Bacteroidota</taxon>
        <taxon>Chitinophagia</taxon>
        <taxon>Chitinophagales</taxon>
        <taxon>Chitinophagaceae</taxon>
        <taxon>Chitinophaga</taxon>
    </lineage>
</organism>
<name>A0A1H7QY18_9BACT</name>
<dbReference type="AlphaFoldDB" id="A0A1H7QY18"/>
<keyword evidence="3" id="KW-1185">Reference proteome</keyword>
<evidence type="ECO:0000313" key="3">
    <source>
        <dbReference type="Proteomes" id="UP000198984"/>
    </source>
</evidence>
<accession>A0A1H7QY18</accession>
<dbReference type="RefSeq" id="WP_089909826.1">
    <property type="nucleotide sequence ID" value="NZ_FOBB01000002.1"/>
</dbReference>
<proteinExistence type="predicted"/>
<dbReference type="PANTHER" id="PTHR34406">
    <property type="entry name" value="PROTEIN YCEI"/>
    <property type="match status" value="1"/>
</dbReference>
<evidence type="ECO:0000259" key="1">
    <source>
        <dbReference type="SMART" id="SM00867"/>
    </source>
</evidence>
<dbReference type="Proteomes" id="UP000198984">
    <property type="component" value="Unassembled WGS sequence"/>
</dbReference>